<evidence type="ECO:0000256" key="7">
    <source>
        <dbReference type="ARBA" id="ARBA00022884"/>
    </source>
</evidence>
<evidence type="ECO:0000313" key="10">
    <source>
        <dbReference type="EMBL" id="SHJ84071.1"/>
    </source>
</evidence>
<dbReference type="InterPro" id="IPR003029">
    <property type="entry name" value="S1_domain"/>
</dbReference>
<evidence type="ECO:0000256" key="6">
    <source>
        <dbReference type="ARBA" id="ARBA00022839"/>
    </source>
</evidence>
<dbReference type="NCBIfam" id="TIGR02063">
    <property type="entry name" value="RNase_R"/>
    <property type="match status" value="1"/>
</dbReference>
<name>A0A1M6MKS0_9FIRM</name>
<dbReference type="InterPro" id="IPR001900">
    <property type="entry name" value="RNase_II/R"/>
</dbReference>
<sequence length="704" mass="81635">MITKEKIIEFMREKAYNPMLDIELAKVFDIQPIEMGIFLSLLDDMEKEGLIIKTKKKRYAVPERINLAVGRLQCTQKGFGFVIPDNMDIDDIFIPASDINGAMHNDRVICRLIRRGGNGKRPEGEIIRILERANKKIVGTFESSRNFGFVVPDDKRINFDIYVPKNEFNGAEDNYKVVVQITRWPEPRRNPEGKVIEVLGHKDDVGTDIVSIIRKYNLPEEFPKKVLKEAESIPDTVSEEEIAKRRDLRGMNIVTIDGADAKDLDDAVSIEKLDNGNYRLGVHIADVTHYVKEGSHLDKEALKRGTSVYLVDRVIPMLPKKLSNGICSLNPKVDRLTLSVFMEIDKKGNVVDHEICESVIKTKERMTYTDVSDILEKNDSKLIKKYDYLVEDFKLMQELAMILKKKKEMRGSIDFDFPEAKIILDENGKPIEIKKAERRIANRIIEEFMIVCNETVAEHMYWLKLPFVYRVHEEPDMEKIENFNKFIHNFGYHLKGISTEIHPKTLQELFNKVKGTKEEHIISTIMLRSLKQARYSPENLGHFGLASNYYCHFTSPIRRYPDLQIHRIIKEMLKNKLNQNRIARLKNIVANAADRSSERERLAVEAERETDDLKKAEYMSYRIGEEYYGIISGVVSFGIFVELENTVEGLVRISSLVDDYYIFDEENYLFRGERTNKVFRIGDEVKVKVVNVNIDQREIDFIFV</sequence>
<keyword evidence="11" id="KW-1185">Reference proteome</keyword>
<dbReference type="NCBIfam" id="TIGR00358">
    <property type="entry name" value="3_prime_RNase"/>
    <property type="match status" value="1"/>
</dbReference>
<dbReference type="GO" id="GO:0003723">
    <property type="term" value="F:RNA binding"/>
    <property type="evidence" value="ECO:0007669"/>
    <property type="project" value="UniProtKB-UniRule"/>
</dbReference>
<dbReference type="InterPro" id="IPR040476">
    <property type="entry name" value="CSD2"/>
</dbReference>
<dbReference type="SMART" id="SM00955">
    <property type="entry name" value="RNB"/>
    <property type="match status" value="1"/>
</dbReference>
<dbReference type="AlphaFoldDB" id="A0A1M6MKS0"/>
<dbReference type="RefSeq" id="WP_072965897.1">
    <property type="nucleotide sequence ID" value="NZ_FRAJ01000004.1"/>
</dbReference>
<organism evidence="10 11">
    <name type="scientific">Caminicella sporogenes DSM 14501</name>
    <dbReference type="NCBI Taxonomy" id="1121266"/>
    <lineage>
        <taxon>Bacteria</taxon>
        <taxon>Bacillati</taxon>
        <taxon>Bacillota</taxon>
        <taxon>Clostridia</taxon>
        <taxon>Peptostreptococcales</taxon>
        <taxon>Caminicellaceae</taxon>
        <taxon>Caminicella</taxon>
    </lineage>
</organism>
<dbReference type="PANTHER" id="PTHR23355:SF9">
    <property type="entry name" value="DIS3-LIKE EXONUCLEASE 2"/>
    <property type="match status" value="1"/>
</dbReference>
<dbReference type="SMART" id="SM00357">
    <property type="entry name" value="CSP"/>
    <property type="match status" value="2"/>
</dbReference>
<dbReference type="PROSITE" id="PS50126">
    <property type="entry name" value="S1"/>
    <property type="match status" value="1"/>
</dbReference>
<dbReference type="SMART" id="SM00316">
    <property type="entry name" value="S1"/>
    <property type="match status" value="1"/>
</dbReference>
<feature type="domain" description="S1 motif" evidence="9">
    <location>
        <begin position="624"/>
        <end position="704"/>
    </location>
</feature>
<reference evidence="10 11" key="1">
    <citation type="submission" date="2016-11" db="EMBL/GenBank/DDBJ databases">
        <authorList>
            <person name="Jaros S."/>
            <person name="Januszkiewicz K."/>
            <person name="Wedrychowicz H."/>
        </authorList>
    </citation>
    <scope>NUCLEOTIDE SEQUENCE [LARGE SCALE GENOMIC DNA]</scope>
    <source>
        <strain evidence="10 11">DSM 14501</strain>
    </source>
</reference>
<dbReference type="InterPro" id="IPR012340">
    <property type="entry name" value="NA-bd_OB-fold"/>
</dbReference>
<comment type="catalytic activity">
    <reaction evidence="1 8">
        <text>Exonucleolytic cleavage in the 3'- to 5'-direction to yield nucleoside 5'-phosphates.</text>
        <dbReference type="EC" id="3.1.13.1"/>
    </reaction>
</comment>
<comment type="function">
    <text evidence="8">3'-5' exoribonuclease that releases 5'-nucleoside monophosphates and is involved in maturation of structured RNAs.</text>
</comment>
<dbReference type="GO" id="GO:0006402">
    <property type="term" value="P:mRNA catabolic process"/>
    <property type="evidence" value="ECO:0007669"/>
    <property type="project" value="TreeGrafter"/>
</dbReference>
<dbReference type="Pfam" id="PF00575">
    <property type="entry name" value="S1"/>
    <property type="match status" value="1"/>
</dbReference>
<keyword evidence="4 8" id="KW-0540">Nuclease</keyword>
<comment type="subcellular location">
    <subcellularLocation>
        <location evidence="2 8">Cytoplasm</location>
    </subcellularLocation>
</comment>
<dbReference type="InterPro" id="IPR050180">
    <property type="entry name" value="RNR_Ribonuclease"/>
</dbReference>
<dbReference type="InterPro" id="IPR004476">
    <property type="entry name" value="RNase_II/RNase_R"/>
</dbReference>
<evidence type="ECO:0000256" key="2">
    <source>
        <dbReference type="ARBA" id="ARBA00004496"/>
    </source>
</evidence>
<dbReference type="Pfam" id="PF17876">
    <property type="entry name" value="CSD2"/>
    <property type="match status" value="1"/>
</dbReference>
<dbReference type="Proteomes" id="UP000184082">
    <property type="component" value="Unassembled WGS sequence"/>
</dbReference>
<dbReference type="STRING" id="1121266.SAMN02745883_00596"/>
<keyword evidence="7 8" id="KW-0694">RNA-binding</keyword>
<dbReference type="InterPro" id="IPR011805">
    <property type="entry name" value="RNase_R"/>
</dbReference>
<evidence type="ECO:0000256" key="4">
    <source>
        <dbReference type="ARBA" id="ARBA00022722"/>
    </source>
</evidence>
<dbReference type="GO" id="GO:0005829">
    <property type="term" value="C:cytosol"/>
    <property type="evidence" value="ECO:0007669"/>
    <property type="project" value="TreeGrafter"/>
</dbReference>
<evidence type="ECO:0000313" key="11">
    <source>
        <dbReference type="Proteomes" id="UP000184082"/>
    </source>
</evidence>
<dbReference type="Pfam" id="PF08206">
    <property type="entry name" value="OB_RNB"/>
    <property type="match status" value="1"/>
</dbReference>
<dbReference type="Gene3D" id="2.40.50.140">
    <property type="entry name" value="Nucleic acid-binding proteins"/>
    <property type="match status" value="3"/>
</dbReference>
<accession>A0A1M6MKS0</accession>
<dbReference type="InterPro" id="IPR013223">
    <property type="entry name" value="RNase_B_OB_dom"/>
</dbReference>
<dbReference type="InterPro" id="IPR011129">
    <property type="entry name" value="CSD"/>
</dbReference>
<dbReference type="HAMAP" id="MF_01895">
    <property type="entry name" value="RNase_R"/>
    <property type="match status" value="1"/>
</dbReference>
<evidence type="ECO:0000256" key="1">
    <source>
        <dbReference type="ARBA" id="ARBA00001849"/>
    </source>
</evidence>
<proteinExistence type="inferred from homology"/>
<dbReference type="EC" id="3.1.13.1" evidence="8"/>
<evidence type="ECO:0000259" key="9">
    <source>
        <dbReference type="PROSITE" id="PS50126"/>
    </source>
</evidence>
<keyword evidence="3 8" id="KW-0963">Cytoplasm</keyword>
<dbReference type="PANTHER" id="PTHR23355">
    <property type="entry name" value="RIBONUCLEASE"/>
    <property type="match status" value="1"/>
</dbReference>
<keyword evidence="5 8" id="KW-0378">Hydrolase</keyword>
<protein>
    <recommendedName>
        <fullName evidence="8">Ribonuclease R</fullName>
        <shortName evidence="8">RNase R</shortName>
        <ecNumber evidence="8">3.1.13.1</ecNumber>
    </recommendedName>
</protein>
<gene>
    <name evidence="8" type="primary">rnr</name>
    <name evidence="10" type="ORF">SAMN02745883_00596</name>
</gene>
<dbReference type="Pfam" id="PF00773">
    <property type="entry name" value="RNB"/>
    <property type="match status" value="1"/>
</dbReference>
<evidence type="ECO:0000256" key="5">
    <source>
        <dbReference type="ARBA" id="ARBA00022801"/>
    </source>
</evidence>
<evidence type="ECO:0000256" key="8">
    <source>
        <dbReference type="HAMAP-Rule" id="MF_01895"/>
    </source>
</evidence>
<dbReference type="FunFam" id="2.40.50.140:FF:000219">
    <property type="entry name" value="Ribonuclease R"/>
    <property type="match status" value="1"/>
</dbReference>
<dbReference type="GO" id="GO:0008859">
    <property type="term" value="F:exoribonuclease II activity"/>
    <property type="evidence" value="ECO:0007669"/>
    <property type="project" value="UniProtKB-UniRule"/>
</dbReference>
<dbReference type="CDD" id="cd04471">
    <property type="entry name" value="S1_RNase_R"/>
    <property type="match status" value="1"/>
</dbReference>
<dbReference type="EMBL" id="FRAJ01000004">
    <property type="protein sequence ID" value="SHJ84071.1"/>
    <property type="molecule type" value="Genomic_DNA"/>
</dbReference>
<keyword evidence="6 8" id="KW-0269">Exonuclease</keyword>
<dbReference type="SUPFAM" id="SSF50249">
    <property type="entry name" value="Nucleic acid-binding proteins"/>
    <property type="match status" value="4"/>
</dbReference>
<comment type="similarity">
    <text evidence="8">Belongs to the RNR ribonuclease family. RNase R subfamily.</text>
</comment>
<evidence type="ECO:0000256" key="3">
    <source>
        <dbReference type="ARBA" id="ARBA00022490"/>
    </source>
</evidence>